<feature type="compositionally biased region" description="Low complexity" evidence="2">
    <location>
        <begin position="539"/>
        <end position="561"/>
    </location>
</feature>
<dbReference type="Gene3D" id="3.30.40.10">
    <property type="entry name" value="Zinc/RING finger domain, C3HC4 (zinc finger)"/>
    <property type="match status" value="1"/>
</dbReference>
<dbReference type="OMA" id="RWRSETI"/>
<feature type="compositionally biased region" description="Low complexity" evidence="2">
    <location>
        <begin position="273"/>
        <end position="290"/>
    </location>
</feature>
<dbReference type="Pfam" id="PF13639">
    <property type="entry name" value="zf-RING_2"/>
    <property type="match status" value="1"/>
</dbReference>
<feature type="compositionally biased region" description="Basic residues" evidence="2">
    <location>
        <begin position="107"/>
        <end position="116"/>
    </location>
</feature>
<keyword evidence="1" id="KW-0863">Zinc-finger</keyword>
<dbReference type="Proteomes" id="UP000054558">
    <property type="component" value="Unassembled WGS sequence"/>
</dbReference>
<feature type="compositionally biased region" description="Low complexity" evidence="2">
    <location>
        <begin position="445"/>
        <end position="459"/>
    </location>
</feature>
<organism evidence="4 5">
    <name type="scientific">Klebsormidium nitens</name>
    <name type="common">Green alga</name>
    <name type="synonym">Ulothrix nitens</name>
    <dbReference type="NCBI Taxonomy" id="105231"/>
    <lineage>
        <taxon>Eukaryota</taxon>
        <taxon>Viridiplantae</taxon>
        <taxon>Streptophyta</taxon>
        <taxon>Klebsormidiophyceae</taxon>
        <taxon>Klebsormidiales</taxon>
        <taxon>Klebsormidiaceae</taxon>
        <taxon>Klebsormidium</taxon>
    </lineage>
</organism>
<keyword evidence="1" id="KW-0479">Metal-binding</keyword>
<feature type="compositionally biased region" description="Low complexity" evidence="2">
    <location>
        <begin position="519"/>
        <end position="532"/>
    </location>
</feature>
<feature type="compositionally biased region" description="Gly residues" evidence="2">
    <location>
        <begin position="507"/>
        <end position="518"/>
    </location>
</feature>
<dbReference type="SUPFAM" id="SSF57850">
    <property type="entry name" value="RING/U-box"/>
    <property type="match status" value="1"/>
</dbReference>
<dbReference type="STRING" id="105231.A0A1Y1HU64"/>
<dbReference type="PANTHER" id="PTHR47531:SF2">
    <property type="entry name" value="RING_U-BOX SUPERFAMILY PROTEIN"/>
    <property type="match status" value="1"/>
</dbReference>
<dbReference type="PROSITE" id="PS50089">
    <property type="entry name" value="ZF_RING_2"/>
    <property type="match status" value="1"/>
</dbReference>
<feature type="compositionally biased region" description="Polar residues" evidence="2">
    <location>
        <begin position="371"/>
        <end position="382"/>
    </location>
</feature>
<evidence type="ECO:0000313" key="5">
    <source>
        <dbReference type="Proteomes" id="UP000054558"/>
    </source>
</evidence>
<feature type="compositionally biased region" description="Basic and acidic residues" evidence="2">
    <location>
        <begin position="433"/>
        <end position="443"/>
    </location>
</feature>
<feature type="compositionally biased region" description="Pro residues" evidence="2">
    <location>
        <begin position="494"/>
        <end position="504"/>
    </location>
</feature>
<dbReference type="GO" id="GO:0008270">
    <property type="term" value="F:zinc ion binding"/>
    <property type="evidence" value="ECO:0007669"/>
    <property type="project" value="UniProtKB-KW"/>
</dbReference>
<reference evidence="4 5" key="1">
    <citation type="journal article" date="2014" name="Nat. Commun.">
        <title>Klebsormidium flaccidum genome reveals primary factors for plant terrestrial adaptation.</title>
        <authorList>
            <person name="Hori K."/>
            <person name="Maruyama F."/>
            <person name="Fujisawa T."/>
            <person name="Togashi T."/>
            <person name="Yamamoto N."/>
            <person name="Seo M."/>
            <person name="Sato S."/>
            <person name="Yamada T."/>
            <person name="Mori H."/>
            <person name="Tajima N."/>
            <person name="Moriyama T."/>
            <person name="Ikeuchi M."/>
            <person name="Watanabe M."/>
            <person name="Wada H."/>
            <person name="Kobayashi K."/>
            <person name="Saito M."/>
            <person name="Masuda T."/>
            <person name="Sasaki-Sekimoto Y."/>
            <person name="Mashiguchi K."/>
            <person name="Awai K."/>
            <person name="Shimojima M."/>
            <person name="Masuda S."/>
            <person name="Iwai M."/>
            <person name="Nobusawa T."/>
            <person name="Narise T."/>
            <person name="Kondo S."/>
            <person name="Saito H."/>
            <person name="Sato R."/>
            <person name="Murakawa M."/>
            <person name="Ihara Y."/>
            <person name="Oshima-Yamada Y."/>
            <person name="Ohtaka K."/>
            <person name="Satoh M."/>
            <person name="Sonobe K."/>
            <person name="Ishii M."/>
            <person name="Ohtani R."/>
            <person name="Kanamori-Sato M."/>
            <person name="Honoki R."/>
            <person name="Miyazaki D."/>
            <person name="Mochizuki H."/>
            <person name="Umetsu J."/>
            <person name="Higashi K."/>
            <person name="Shibata D."/>
            <person name="Kamiya Y."/>
            <person name="Sato N."/>
            <person name="Nakamura Y."/>
            <person name="Tabata S."/>
            <person name="Ida S."/>
            <person name="Kurokawa K."/>
            <person name="Ohta H."/>
        </authorList>
    </citation>
    <scope>NUCLEOTIDE SEQUENCE [LARGE SCALE GENOMIC DNA]</scope>
    <source>
        <strain evidence="4 5">NIES-2285</strain>
    </source>
</reference>
<evidence type="ECO:0000256" key="1">
    <source>
        <dbReference type="PROSITE-ProRule" id="PRU00175"/>
    </source>
</evidence>
<name>A0A1Y1HU64_KLENI</name>
<dbReference type="FunFam" id="3.30.40.10:FF:000388">
    <property type="entry name" value="Putative RING zinc finger domain superfamily protein"/>
    <property type="match status" value="1"/>
</dbReference>
<evidence type="ECO:0000313" key="4">
    <source>
        <dbReference type="EMBL" id="GAQ81382.1"/>
    </source>
</evidence>
<feature type="compositionally biased region" description="Low complexity" evidence="2">
    <location>
        <begin position="14"/>
        <end position="24"/>
    </location>
</feature>
<evidence type="ECO:0000256" key="2">
    <source>
        <dbReference type="SAM" id="MobiDB-lite"/>
    </source>
</evidence>
<dbReference type="EMBL" id="DF237028">
    <property type="protein sequence ID" value="GAQ81382.1"/>
    <property type="molecule type" value="Genomic_DNA"/>
</dbReference>
<evidence type="ECO:0000259" key="3">
    <source>
        <dbReference type="PROSITE" id="PS50089"/>
    </source>
</evidence>
<sequence>MAVSLGPERAMDTSSSSESSPAARPARRHFWRSIKRRFSRRRSEDDPDGSSTSEASPAAPESLTALRQGSSSSSAPVSVPRAVPSLLRLPDTPPSSGGEDGAEPRARLGRFSRWRSLKAAGKVVHASPSYSSSPQDTGVRKDGETGAPTKDAPGSKPGPHSSVEDERAPMQDAASPLQPVRASGEQSEPTSDAAAYTRPQGNVLPYSQSLPLPFASLNQPQPALLSAAPPPSPLGCGAPLWLLEEAPASILSYPPSQAARPPPERRTLLAGWEDGPGSPAGSASAESSSLSEEDAKRGAPPRPGTPTQYGSSPSSYSSRDSSPSTRSTDKGHRPQGGGIGPLFRGRKSQRQSERMSASWNGWDRDALQAWENDSSPESTANQGAPPSEAAPPGASVASSSSSGLARPQQGGAAPHDRTARQMEQEAAGGWFARRTEDSRENRQDSSSSSTTGTAPPLSSIRHGPLVQAPPRQLLDSPLRFPASSASMPLGGPTRRPPSPSPPPSRTAGGGSRLGGGGASSRSRTANVYRSALLGGGRGPSPSAAASRSSRAAAFTSSATARATREGGADAGAARTGAGRPDRGSMSRIVALAEALFEVLDELQAQSGPAVPWAPPGPTRGRQPAPRAVVQALPLHVFEPQEPTATTANSGEAEQDALPQCYICLTEYLAGEALRRLPCGHEYHSPCIDKWLLQVHRVCPVCRRDVCTRERASEDSTTVGQAVSNA</sequence>
<dbReference type="InterPro" id="IPR013083">
    <property type="entry name" value="Znf_RING/FYVE/PHD"/>
</dbReference>
<accession>A0A1Y1HU64</accession>
<keyword evidence="1" id="KW-0862">Zinc</keyword>
<dbReference type="AlphaFoldDB" id="A0A1Y1HU64"/>
<protein>
    <submittedName>
        <fullName evidence="4">Zinc finger RING-type domain containing protein</fullName>
    </submittedName>
</protein>
<gene>
    <name evidence="4" type="ORF">KFL_000790070</name>
</gene>
<proteinExistence type="predicted"/>
<dbReference type="OrthoDB" id="8062037at2759"/>
<feature type="domain" description="RING-type" evidence="3">
    <location>
        <begin position="660"/>
        <end position="702"/>
    </location>
</feature>
<feature type="compositionally biased region" description="Basic and acidic residues" evidence="2">
    <location>
        <begin position="414"/>
        <end position="423"/>
    </location>
</feature>
<dbReference type="PANTHER" id="PTHR47531">
    <property type="entry name" value="RING/U-BOX SUPERFAMILY PROTEIN"/>
    <property type="match status" value="1"/>
</dbReference>
<keyword evidence="5" id="KW-1185">Reference proteome</keyword>
<feature type="region of interest" description="Disordered" evidence="2">
    <location>
        <begin position="1"/>
        <end position="204"/>
    </location>
</feature>
<feature type="compositionally biased region" description="Basic residues" evidence="2">
    <location>
        <begin position="25"/>
        <end position="40"/>
    </location>
</feature>
<feature type="region of interest" description="Disordered" evidence="2">
    <location>
        <begin position="252"/>
        <end position="584"/>
    </location>
</feature>
<feature type="compositionally biased region" description="Low complexity" evidence="2">
    <location>
        <begin position="383"/>
        <end position="407"/>
    </location>
</feature>
<dbReference type="SMART" id="SM00184">
    <property type="entry name" value="RING"/>
    <property type="match status" value="1"/>
</dbReference>
<feature type="compositionally biased region" description="Low complexity" evidence="2">
    <location>
        <begin position="305"/>
        <end position="326"/>
    </location>
</feature>
<dbReference type="InterPro" id="IPR001841">
    <property type="entry name" value="Znf_RING"/>
</dbReference>
<feature type="compositionally biased region" description="Low complexity" evidence="2">
    <location>
        <begin position="50"/>
        <end position="85"/>
    </location>
</feature>